<proteinExistence type="predicted"/>
<keyword evidence="5" id="KW-0325">Glycoprotein</keyword>
<dbReference type="PANTHER" id="PTHR48071:SF18">
    <property type="entry name" value="DELETED IN MALIGNANT BRAIN TUMORS 1 PROTEIN-RELATED"/>
    <property type="match status" value="1"/>
</dbReference>
<dbReference type="KEGG" id="ccar:109109643"/>
<dbReference type="OrthoDB" id="8400822at2759"/>
<evidence type="ECO:0000256" key="2">
    <source>
        <dbReference type="ARBA" id="ARBA00022737"/>
    </source>
</evidence>
<reference evidence="11" key="1">
    <citation type="submission" date="2025-08" db="UniProtKB">
        <authorList>
            <consortium name="RefSeq"/>
        </authorList>
    </citation>
    <scope>IDENTIFICATION</scope>
    <source>
        <tissue evidence="11">Muscle</tissue>
    </source>
</reference>
<evidence type="ECO:0000256" key="5">
    <source>
        <dbReference type="ARBA" id="ARBA00023180"/>
    </source>
</evidence>
<feature type="domain" description="SRCR" evidence="10">
    <location>
        <begin position="11"/>
        <end position="108"/>
    </location>
</feature>
<dbReference type="PROSITE" id="PS50287">
    <property type="entry name" value="SRCR_2"/>
    <property type="match status" value="1"/>
</dbReference>
<keyword evidence="1" id="KW-0732">Signal</keyword>
<keyword evidence="2" id="KW-0677">Repeat</keyword>
<evidence type="ECO:0000256" key="4">
    <source>
        <dbReference type="ARBA" id="ARBA00023170"/>
    </source>
</evidence>
<evidence type="ECO:0000256" key="3">
    <source>
        <dbReference type="ARBA" id="ARBA00023157"/>
    </source>
</evidence>
<comment type="function">
    <text evidence="6">Binds to extracellular matrix proteins. Binds to pathogen-associated molecular patterns (PAMPs) present on the cell walls of Gram-positive and Gram-negative bacteria and fungi, behaving as a pattern recognition receptor (PRR). Induces bacterial and fungal aggregation and subsequent inhibition of PAMP-induced cytokine release. Does not possess intrinsic bactericidal activity. May play a role in the innate defense and homeostasis of certain epithelial surfaces.</text>
</comment>
<comment type="subunit">
    <text evidence="7">Interacts with LGALS1 and laminin.</text>
</comment>
<evidence type="ECO:0000256" key="8">
    <source>
        <dbReference type="ARBA" id="ARBA00069168"/>
    </source>
</evidence>
<gene>
    <name evidence="11" type="primary">LOC109109643</name>
</gene>
<evidence type="ECO:0000256" key="7">
    <source>
        <dbReference type="ARBA" id="ARBA00064153"/>
    </source>
</evidence>
<feature type="disulfide bond" evidence="9">
    <location>
        <begin position="77"/>
        <end position="87"/>
    </location>
</feature>
<sequence>MLTCKTLSTDVKLVDGSSECDGRVQIMYNEQWGAVCHSDWDLADATVLCQELYCGDIAEPKAYMQPSGQIWMDQVACTGNELTVRNCPFNEWGVSSCLDGLHAGVSCQKTVRKVLVRIVVKAKSGVDVNDPAIKNQLLDMISKVVGSKGTYKEYWRIQPDEQVFHKQRTTTGLF</sequence>
<dbReference type="PANTHER" id="PTHR48071">
    <property type="entry name" value="SRCR DOMAIN-CONTAINING PROTEIN"/>
    <property type="match status" value="1"/>
</dbReference>
<dbReference type="Proteomes" id="UP001155660">
    <property type="component" value="Chromosome A4"/>
</dbReference>
<evidence type="ECO:0000256" key="9">
    <source>
        <dbReference type="PROSITE-ProRule" id="PRU00196"/>
    </source>
</evidence>
<evidence type="ECO:0000259" key="10">
    <source>
        <dbReference type="PROSITE" id="PS50287"/>
    </source>
</evidence>
<dbReference type="GeneID" id="109109643"/>
<dbReference type="FunFam" id="3.10.250.10:FF:000007">
    <property type="entry name" value="Soluble scavenger receptor cysteine-rich domain-containing protein SSC5D"/>
    <property type="match status" value="1"/>
</dbReference>
<keyword evidence="4 11" id="KW-0675">Receptor</keyword>
<evidence type="ECO:0000256" key="6">
    <source>
        <dbReference type="ARBA" id="ARBA00058074"/>
    </source>
</evidence>
<evidence type="ECO:0000256" key="1">
    <source>
        <dbReference type="ARBA" id="ARBA00022729"/>
    </source>
</evidence>
<comment type="caution">
    <text evidence="9">Lacks conserved residue(s) required for the propagation of feature annotation.</text>
</comment>
<protein>
    <recommendedName>
        <fullName evidence="8">Soluble scavenger receptor cysteine-rich domain-containing protein SSC5D</fullName>
    </recommendedName>
</protein>
<dbReference type="AlphaFoldDB" id="A0A9R0ABN2"/>
<organism evidence="11">
    <name type="scientific">Cyprinus carpio</name>
    <name type="common">Common carp</name>
    <dbReference type="NCBI Taxonomy" id="7962"/>
    <lineage>
        <taxon>Eukaryota</taxon>
        <taxon>Metazoa</taxon>
        <taxon>Chordata</taxon>
        <taxon>Craniata</taxon>
        <taxon>Vertebrata</taxon>
        <taxon>Euteleostomi</taxon>
        <taxon>Actinopterygii</taxon>
        <taxon>Neopterygii</taxon>
        <taxon>Teleostei</taxon>
        <taxon>Ostariophysi</taxon>
        <taxon>Cypriniformes</taxon>
        <taxon>Cyprinidae</taxon>
        <taxon>Cyprininae</taxon>
        <taxon>Cyprinus</taxon>
    </lineage>
</organism>
<name>A0A9R0ABN2_CYPCA</name>
<evidence type="ECO:0000313" key="11">
    <source>
        <dbReference type="RefSeq" id="XP_042592120.1"/>
    </source>
</evidence>
<dbReference type="Pfam" id="PF00530">
    <property type="entry name" value="SRCR"/>
    <property type="match status" value="1"/>
</dbReference>
<dbReference type="GO" id="GO:0016020">
    <property type="term" value="C:membrane"/>
    <property type="evidence" value="ECO:0007669"/>
    <property type="project" value="InterPro"/>
</dbReference>
<dbReference type="SMART" id="SM00202">
    <property type="entry name" value="SR"/>
    <property type="match status" value="1"/>
</dbReference>
<keyword evidence="3 9" id="KW-1015">Disulfide bond</keyword>
<accession>A0A9R0ABN2</accession>
<dbReference type="RefSeq" id="XP_042592120.1">
    <property type="nucleotide sequence ID" value="XM_042736186.1"/>
</dbReference>
<dbReference type="InterPro" id="IPR001190">
    <property type="entry name" value="SRCR"/>
</dbReference>